<dbReference type="Proteomes" id="UP001139089">
    <property type="component" value="Unassembled WGS sequence"/>
</dbReference>
<keyword evidence="1" id="KW-1133">Transmembrane helix</keyword>
<organism evidence="2 3">
    <name type="scientific">Rhizobium quercicola</name>
    <dbReference type="NCBI Taxonomy" id="2901226"/>
    <lineage>
        <taxon>Bacteria</taxon>
        <taxon>Pseudomonadati</taxon>
        <taxon>Pseudomonadota</taxon>
        <taxon>Alphaproteobacteria</taxon>
        <taxon>Hyphomicrobiales</taxon>
        <taxon>Rhizobiaceae</taxon>
        <taxon>Rhizobium/Agrobacterium group</taxon>
        <taxon>Rhizobium</taxon>
    </lineage>
</organism>
<keyword evidence="1" id="KW-0472">Membrane</keyword>
<name>A0A9X1NV43_9HYPH</name>
<keyword evidence="1" id="KW-0812">Transmembrane</keyword>
<feature type="transmembrane region" description="Helical" evidence="1">
    <location>
        <begin position="20"/>
        <end position="38"/>
    </location>
</feature>
<sequence>MSDGFEAPRQLSPKTPGRKIYGVLFTVAAFLVVGSTILDKAKDLPANVINVCRGFHVCEPPPLGNIPDLQTDYVDGKGAEAAAQPTLERYQAANPDYTISFHVDKAREKGSCDNAVIKIDCKYSYGGTFSAEPRWTGKLEWVALLSALIAVSSLIALAFRSRHRRT</sequence>
<accession>A0A9X1NV43</accession>
<evidence type="ECO:0000313" key="2">
    <source>
        <dbReference type="EMBL" id="MCD7111810.1"/>
    </source>
</evidence>
<feature type="transmembrane region" description="Helical" evidence="1">
    <location>
        <begin position="141"/>
        <end position="159"/>
    </location>
</feature>
<dbReference type="EMBL" id="JAJOZR010000022">
    <property type="protein sequence ID" value="MCD7111810.1"/>
    <property type="molecule type" value="Genomic_DNA"/>
</dbReference>
<evidence type="ECO:0000256" key="1">
    <source>
        <dbReference type="SAM" id="Phobius"/>
    </source>
</evidence>
<evidence type="ECO:0000313" key="3">
    <source>
        <dbReference type="Proteomes" id="UP001139089"/>
    </source>
</evidence>
<protein>
    <recommendedName>
        <fullName evidence="4">Transmembrane protein</fullName>
    </recommendedName>
</protein>
<proteinExistence type="predicted"/>
<comment type="caution">
    <text evidence="2">The sequence shown here is derived from an EMBL/GenBank/DDBJ whole genome shotgun (WGS) entry which is preliminary data.</text>
</comment>
<keyword evidence="3" id="KW-1185">Reference proteome</keyword>
<dbReference type="RefSeq" id="WP_231816831.1">
    <property type="nucleotide sequence ID" value="NZ_JAJOZR010000022.1"/>
</dbReference>
<dbReference type="AlphaFoldDB" id="A0A9X1NV43"/>
<evidence type="ECO:0008006" key="4">
    <source>
        <dbReference type="Google" id="ProtNLM"/>
    </source>
</evidence>
<gene>
    <name evidence="2" type="ORF">LRX75_22545</name>
</gene>
<reference evidence="2" key="1">
    <citation type="submission" date="2021-12" db="EMBL/GenBank/DDBJ databases">
        <authorList>
            <person name="Li Y."/>
        </authorList>
    </citation>
    <scope>NUCLEOTIDE SEQUENCE</scope>
    <source>
        <strain evidence="2">DKSPLA3</strain>
    </source>
</reference>